<dbReference type="SUPFAM" id="SSF51197">
    <property type="entry name" value="Clavaminate synthase-like"/>
    <property type="match status" value="1"/>
</dbReference>
<protein>
    <recommendedName>
        <fullName evidence="4">Non-haem dioxygenase N-terminal domain-containing protein</fullName>
    </recommendedName>
</protein>
<dbReference type="PANTHER" id="PTHR48420">
    <property type="entry name" value="NON-HAEM DIOXYGENASE N-TERMINAL DOMAIN-CONTAINING PROTEIN"/>
    <property type="match status" value="1"/>
</dbReference>
<dbReference type="OrthoDB" id="438224at2759"/>
<dbReference type="InterPro" id="IPR027443">
    <property type="entry name" value="IPNS-like_sf"/>
</dbReference>
<evidence type="ECO:0000256" key="1">
    <source>
        <dbReference type="SAM" id="SignalP"/>
    </source>
</evidence>
<evidence type="ECO:0000313" key="2">
    <source>
        <dbReference type="EMBL" id="GMH93570.1"/>
    </source>
</evidence>
<keyword evidence="1" id="KW-0732">Signal</keyword>
<feature type="signal peptide" evidence="1">
    <location>
        <begin position="1"/>
        <end position="29"/>
    </location>
</feature>
<evidence type="ECO:0000313" key="3">
    <source>
        <dbReference type="Proteomes" id="UP001165085"/>
    </source>
</evidence>
<comment type="caution">
    <text evidence="2">The sequence shown here is derived from an EMBL/GenBank/DDBJ whole genome shotgun (WGS) entry which is preliminary data.</text>
</comment>
<accession>A0A9W7BT29</accession>
<dbReference type="EMBL" id="BRXY01000415">
    <property type="protein sequence ID" value="GMH93570.1"/>
    <property type="molecule type" value="Genomic_DNA"/>
</dbReference>
<dbReference type="Gene3D" id="2.60.120.330">
    <property type="entry name" value="B-lactam Antibiotic, Isopenicillin N Synthase, Chain"/>
    <property type="match status" value="1"/>
</dbReference>
<dbReference type="AlphaFoldDB" id="A0A9W7BT29"/>
<dbReference type="PANTHER" id="PTHR48420:SF1">
    <property type="entry name" value="NON-HAEM DIOXYGENASE N-TERMINAL DOMAIN-CONTAINING PROTEIN"/>
    <property type="match status" value="1"/>
</dbReference>
<proteinExistence type="predicted"/>
<keyword evidence="3" id="KW-1185">Reference proteome</keyword>
<organism evidence="2 3">
    <name type="scientific">Triparma strigata</name>
    <dbReference type="NCBI Taxonomy" id="1606541"/>
    <lineage>
        <taxon>Eukaryota</taxon>
        <taxon>Sar</taxon>
        <taxon>Stramenopiles</taxon>
        <taxon>Ochrophyta</taxon>
        <taxon>Bolidophyceae</taxon>
        <taxon>Parmales</taxon>
        <taxon>Triparmaceae</taxon>
        <taxon>Triparma</taxon>
    </lineage>
</organism>
<sequence>MAFTSFMSFISYSYVLLFALIATSYLISASSPPTTTATTTATTTVPVANTVNPLDIPKTVPCVTIPYTLLKSCATSNSTDLLPSIKSAYGYTGFGILAVTGVPGLKEKRLNLLPLIERFANLPDSVKKSTETPHASYQVGWSHGNEKLVGSTLDFSKGSYYCNPLYDYPSTNETLIKLYPSFLEPNIWPTSSIPEFENAFKSCGRTMVEVGIMLSKQCDTYVKSECPTYATSLSELIKTSKCCKGRLLHYFPQNETSSSSEDDFSSWCGWHNDHGSLTSLLPPIYTDSNGEQINNPDTKAGLYVRSRSGQLIKVNIPSDDGTVLYQIGECSQVMSGGVLQATPHAVRGVGGGGVSRQTFAVFMEPEYDGEMRMPEGKGGEDVQGKEAVERLPEGIRKLEERWEEGVDFGEFSRRTFAAFY</sequence>
<reference evidence="3" key="1">
    <citation type="journal article" date="2023" name="Commun. Biol.">
        <title>Genome analysis of Parmales, the sister group of diatoms, reveals the evolutionary specialization of diatoms from phago-mixotrophs to photoautotrophs.</title>
        <authorList>
            <person name="Ban H."/>
            <person name="Sato S."/>
            <person name="Yoshikawa S."/>
            <person name="Yamada K."/>
            <person name="Nakamura Y."/>
            <person name="Ichinomiya M."/>
            <person name="Sato N."/>
            <person name="Blanc-Mathieu R."/>
            <person name="Endo H."/>
            <person name="Kuwata A."/>
            <person name="Ogata H."/>
        </authorList>
    </citation>
    <scope>NUCLEOTIDE SEQUENCE [LARGE SCALE GENOMIC DNA]</scope>
    <source>
        <strain evidence="3">NIES 3701</strain>
    </source>
</reference>
<dbReference type="Proteomes" id="UP001165085">
    <property type="component" value="Unassembled WGS sequence"/>
</dbReference>
<feature type="chain" id="PRO_5040990844" description="Non-haem dioxygenase N-terminal domain-containing protein" evidence="1">
    <location>
        <begin position="30"/>
        <end position="420"/>
    </location>
</feature>
<gene>
    <name evidence="2" type="ORF">TrST_g2464</name>
</gene>
<name>A0A9W7BT29_9STRA</name>
<evidence type="ECO:0008006" key="4">
    <source>
        <dbReference type="Google" id="ProtNLM"/>
    </source>
</evidence>